<keyword evidence="4" id="KW-1185">Reference proteome</keyword>
<dbReference type="InterPro" id="IPR029058">
    <property type="entry name" value="AB_hydrolase_fold"/>
</dbReference>
<accession>A0A545SXL6</accession>
<evidence type="ECO:0000313" key="4">
    <source>
        <dbReference type="Proteomes" id="UP000319732"/>
    </source>
</evidence>
<dbReference type="AlphaFoldDB" id="A0A545SXL6"/>
<dbReference type="PANTHER" id="PTHR40841">
    <property type="entry name" value="SIDEROPHORE TRIACETYLFUSARININE C ESTERASE"/>
    <property type="match status" value="1"/>
</dbReference>
<comment type="similarity">
    <text evidence="1">Belongs to the esterase D family.</text>
</comment>
<evidence type="ECO:0000256" key="1">
    <source>
        <dbReference type="ARBA" id="ARBA00005622"/>
    </source>
</evidence>
<dbReference type="Proteomes" id="UP000319732">
    <property type="component" value="Unassembled WGS sequence"/>
</dbReference>
<sequence length="226" mass="24655">MLTPASISSTILRPDNTAAASATRPIGHIDSTDPSIFLINGKTADFLEANLNPGEKWQDFIGGAPRFLEFISTELLPTLCNRYAIATSDVTLAGNSAAGVFAAYTLFSPDKPFQKYMISSPAMAYGDGEIFRREAHWAKANQDLTAQVYMGAGSRELNNIFYESLGLIVSGMSKLNGVLLARNYASLELFSDVYNDTGHIDSLFSNVAEGLRRLHPKQQFLQASFL</sequence>
<gene>
    <name evidence="3" type="ORF">FKG94_23230</name>
</gene>
<dbReference type="OrthoDB" id="6381520at2"/>
<dbReference type="Gene3D" id="3.40.50.1820">
    <property type="entry name" value="alpha/beta hydrolase"/>
    <property type="match status" value="1"/>
</dbReference>
<dbReference type="EMBL" id="VHSG01000027">
    <property type="protein sequence ID" value="TQV69707.1"/>
    <property type="molecule type" value="Genomic_DNA"/>
</dbReference>
<dbReference type="InterPro" id="IPR052558">
    <property type="entry name" value="Siderophore_Hydrolase_D"/>
</dbReference>
<evidence type="ECO:0000256" key="2">
    <source>
        <dbReference type="ARBA" id="ARBA00022801"/>
    </source>
</evidence>
<protein>
    <recommendedName>
        <fullName evidence="5">Alpha/beta hydrolase</fullName>
    </recommendedName>
</protein>
<dbReference type="SUPFAM" id="SSF53474">
    <property type="entry name" value="alpha/beta-Hydrolases"/>
    <property type="match status" value="1"/>
</dbReference>
<dbReference type="PANTHER" id="PTHR40841:SF2">
    <property type="entry name" value="SIDEROPHORE-DEGRADING ESTERASE (EUROFUNG)"/>
    <property type="match status" value="1"/>
</dbReference>
<keyword evidence="2" id="KW-0378">Hydrolase</keyword>
<name>A0A545SXL6_9GAMM</name>
<reference evidence="3 4" key="1">
    <citation type="submission" date="2019-06" db="EMBL/GenBank/DDBJ databases">
        <title>Whole genome sequence for Cellvibrionaceae sp. R142.</title>
        <authorList>
            <person name="Wang G."/>
        </authorList>
    </citation>
    <scope>NUCLEOTIDE SEQUENCE [LARGE SCALE GENOMIC DNA]</scope>
    <source>
        <strain evidence="3 4">R142</strain>
    </source>
</reference>
<dbReference type="InterPro" id="IPR000801">
    <property type="entry name" value="Esterase-like"/>
</dbReference>
<comment type="caution">
    <text evidence="3">The sequence shown here is derived from an EMBL/GenBank/DDBJ whole genome shotgun (WGS) entry which is preliminary data.</text>
</comment>
<evidence type="ECO:0000313" key="3">
    <source>
        <dbReference type="EMBL" id="TQV69707.1"/>
    </source>
</evidence>
<dbReference type="Pfam" id="PF00756">
    <property type="entry name" value="Esterase"/>
    <property type="match status" value="1"/>
</dbReference>
<organism evidence="3 4">
    <name type="scientific">Exilibacterium tricleocarpae</name>
    <dbReference type="NCBI Taxonomy" id="2591008"/>
    <lineage>
        <taxon>Bacteria</taxon>
        <taxon>Pseudomonadati</taxon>
        <taxon>Pseudomonadota</taxon>
        <taxon>Gammaproteobacteria</taxon>
        <taxon>Cellvibrionales</taxon>
        <taxon>Cellvibrionaceae</taxon>
        <taxon>Exilibacterium</taxon>
    </lineage>
</organism>
<proteinExistence type="inferred from homology"/>
<evidence type="ECO:0008006" key="5">
    <source>
        <dbReference type="Google" id="ProtNLM"/>
    </source>
</evidence>
<dbReference type="GO" id="GO:0016788">
    <property type="term" value="F:hydrolase activity, acting on ester bonds"/>
    <property type="evidence" value="ECO:0007669"/>
    <property type="project" value="TreeGrafter"/>
</dbReference>